<protein>
    <submittedName>
        <fullName evidence="2">Pal1-domain-containing protein</fullName>
    </submittedName>
</protein>
<feature type="compositionally biased region" description="Polar residues" evidence="1">
    <location>
        <begin position="127"/>
        <end position="139"/>
    </location>
</feature>
<feature type="compositionally biased region" description="Polar residues" evidence="1">
    <location>
        <begin position="92"/>
        <end position="103"/>
    </location>
</feature>
<accession>A0A1E3PLB2</accession>
<feature type="compositionally biased region" description="Low complexity" evidence="1">
    <location>
        <begin position="303"/>
        <end position="325"/>
    </location>
</feature>
<feature type="compositionally biased region" description="Basic residues" evidence="1">
    <location>
        <begin position="668"/>
        <end position="679"/>
    </location>
</feature>
<sequence>MTSTNPFSSNNPFRRSVISPVETSDNFSYRRSNLSSDDLFEDSHHQFLEDRFFNHSNNSDSVYLTGQFSSSHDSILASRPSSAQSALGAKYGNSQRSFENRQYSSSSQTSSAMNRRSTNPFLDEDFSFSNNDLVSQKNPSRPGADRNYSSGEKALPSPLSSGTFSRPILNSHRSLSPWAKPVKSSDMSRSVSPKKSAPPPPPPPANRTSLYVSNSSNDNKVHRPPFARPVRANSVPSLLESPQDPLLNSSAFRDTPMASQKNSQHTRQARQPIDESGNSSRRSNRSHVNSHEGFKSTQDKPRSSSTSNYLSSSKPHSSSIPVTSSDSDRKSKSRSSKSKSKSKSSSKTKKNGEPLDKIDMLDVTGFYGGGSFHHDGPFDACRPHRNKTGTRPAPVAAFPINGPNNALSGWANGQADGENTVDAIFGRGDQEAYLDFNSSYNKGFPSQKAKNLNPYNNPSASASDSLTKNMANQNINASDNSIINFNSTSKATPVHGSTTLGLGSSTFVEGAPAPKNYESSNPVDINSANSGLNNNFTTNKGLSRKKSLVQRLRGNRDPSPSNPSKSNSPAYRSASNVSAHSTDTMIINRQSNSSTTPASRSLLQSSSGNVGLNSESDGAQLLSSPKLPTVSYEPIEEASNSLSWANEEAGENEKLKTSTGSRLLGRVKSLRVSRKNSQP</sequence>
<reference evidence="2 3" key="1">
    <citation type="journal article" date="2016" name="Proc. Natl. Acad. Sci. U.S.A.">
        <title>Comparative genomics of biotechnologically important yeasts.</title>
        <authorList>
            <person name="Riley R."/>
            <person name="Haridas S."/>
            <person name="Wolfe K.H."/>
            <person name="Lopes M.R."/>
            <person name="Hittinger C.T."/>
            <person name="Goeker M."/>
            <person name="Salamov A.A."/>
            <person name="Wisecaver J.H."/>
            <person name="Long T.M."/>
            <person name="Calvey C.H."/>
            <person name="Aerts A.L."/>
            <person name="Barry K.W."/>
            <person name="Choi C."/>
            <person name="Clum A."/>
            <person name="Coughlan A.Y."/>
            <person name="Deshpande S."/>
            <person name="Douglass A.P."/>
            <person name="Hanson S.J."/>
            <person name="Klenk H.-P."/>
            <person name="LaButti K.M."/>
            <person name="Lapidus A."/>
            <person name="Lindquist E.A."/>
            <person name="Lipzen A.M."/>
            <person name="Meier-Kolthoff J.P."/>
            <person name="Ohm R.A."/>
            <person name="Otillar R.P."/>
            <person name="Pangilinan J.L."/>
            <person name="Peng Y."/>
            <person name="Rokas A."/>
            <person name="Rosa C.A."/>
            <person name="Scheuner C."/>
            <person name="Sibirny A.A."/>
            <person name="Slot J.C."/>
            <person name="Stielow J.B."/>
            <person name="Sun H."/>
            <person name="Kurtzman C.P."/>
            <person name="Blackwell M."/>
            <person name="Grigoriev I.V."/>
            <person name="Jeffries T.W."/>
        </authorList>
    </citation>
    <scope>NUCLEOTIDE SEQUENCE [LARGE SCALE GENOMIC DNA]</scope>
    <source>
        <strain evidence="2 3">DSM 6958</strain>
    </source>
</reference>
<feature type="region of interest" description="Disordered" evidence="1">
    <location>
        <begin position="513"/>
        <end position="679"/>
    </location>
</feature>
<feature type="region of interest" description="Disordered" evidence="1">
    <location>
        <begin position="86"/>
        <end position="356"/>
    </location>
</feature>
<feature type="compositionally biased region" description="Basic and acidic residues" evidence="1">
    <location>
        <begin position="289"/>
        <end position="302"/>
    </location>
</feature>
<keyword evidence="3" id="KW-1185">Reference proteome</keyword>
<feature type="compositionally biased region" description="Pro residues" evidence="1">
    <location>
        <begin position="196"/>
        <end position="205"/>
    </location>
</feature>
<feature type="compositionally biased region" description="Polar residues" evidence="1">
    <location>
        <begin position="573"/>
        <end position="623"/>
    </location>
</feature>
<dbReference type="PANTHER" id="PTHR28307">
    <property type="entry name" value="PROTEIN PAL1"/>
    <property type="match status" value="1"/>
</dbReference>
<evidence type="ECO:0000313" key="2">
    <source>
        <dbReference type="EMBL" id="ODQ66231.1"/>
    </source>
</evidence>
<gene>
    <name evidence="2" type="ORF">NADFUDRAFT_32572</name>
</gene>
<name>A0A1E3PLB2_9ASCO</name>
<dbReference type="Pfam" id="PF08316">
    <property type="entry name" value="Pal1"/>
    <property type="match status" value="1"/>
</dbReference>
<dbReference type="PANTHER" id="PTHR28307:SF2">
    <property type="entry name" value="PROTEIN PAL1"/>
    <property type="match status" value="1"/>
</dbReference>
<feature type="compositionally biased region" description="Polar residues" evidence="1">
    <location>
        <begin position="206"/>
        <end position="218"/>
    </location>
</feature>
<dbReference type="OrthoDB" id="5352132at2759"/>
<dbReference type="InterPro" id="IPR013226">
    <property type="entry name" value="Pal1"/>
</dbReference>
<evidence type="ECO:0000256" key="1">
    <source>
        <dbReference type="SAM" id="MobiDB-lite"/>
    </source>
</evidence>
<feature type="compositionally biased region" description="Polar residues" evidence="1">
    <location>
        <begin position="517"/>
        <end position="541"/>
    </location>
</feature>
<dbReference type="Proteomes" id="UP000095009">
    <property type="component" value="Unassembled WGS sequence"/>
</dbReference>
<dbReference type="EMBL" id="KV454408">
    <property type="protein sequence ID" value="ODQ66231.1"/>
    <property type="molecule type" value="Genomic_DNA"/>
</dbReference>
<evidence type="ECO:0000313" key="3">
    <source>
        <dbReference type="Proteomes" id="UP000095009"/>
    </source>
</evidence>
<dbReference type="STRING" id="857566.A0A1E3PLB2"/>
<feature type="region of interest" description="Disordered" evidence="1">
    <location>
        <begin position="445"/>
        <end position="465"/>
    </location>
</feature>
<feature type="compositionally biased region" description="Polar residues" evidence="1">
    <location>
        <begin position="448"/>
        <end position="465"/>
    </location>
</feature>
<proteinExistence type="predicted"/>
<dbReference type="AlphaFoldDB" id="A0A1E3PLB2"/>
<feature type="compositionally biased region" description="Polar residues" evidence="1">
    <location>
        <begin position="246"/>
        <end position="266"/>
    </location>
</feature>
<organism evidence="2 3">
    <name type="scientific">Nadsonia fulvescens var. elongata DSM 6958</name>
    <dbReference type="NCBI Taxonomy" id="857566"/>
    <lineage>
        <taxon>Eukaryota</taxon>
        <taxon>Fungi</taxon>
        <taxon>Dikarya</taxon>
        <taxon>Ascomycota</taxon>
        <taxon>Saccharomycotina</taxon>
        <taxon>Dipodascomycetes</taxon>
        <taxon>Dipodascales</taxon>
        <taxon>Dipodascales incertae sedis</taxon>
        <taxon>Nadsonia</taxon>
    </lineage>
</organism>
<feature type="compositionally biased region" description="Low complexity" evidence="1">
    <location>
        <begin position="558"/>
        <end position="569"/>
    </location>
</feature>
<dbReference type="GO" id="GO:0005737">
    <property type="term" value="C:cytoplasm"/>
    <property type="evidence" value="ECO:0007669"/>
    <property type="project" value="TreeGrafter"/>
</dbReference>
<feature type="compositionally biased region" description="Basic residues" evidence="1">
    <location>
        <begin position="331"/>
        <end position="349"/>
    </location>
</feature>